<dbReference type="InParanoid" id="A0A251U8T4"/>
<gene>
    <name evidence="2" type="ORF">HannXRQ_Chr07g0185441</name>
    <name evidence="1" type="ORF">HanXRQr2_Chr08g0327671</name>
</gene>
<evidence type="ECO:0000313" key="3">
    <source>
        <dbReference type="Proteomes" id="UP000215914"/>
    </source>
</evidence>
<dbReference type="AlphaFoldDB" id="A0A251U8T4"/>
<proteinExistence type="predicted"/>
<evidence type="ECO:0000313" key="1">
    <source>
        <dbReference type="EMBL" id="KAF5794401.1"/>
    </source>
</evidence>
<reference evidence="1" key="3">
    <citation type="submission" date="2020-06" db="EMBL/GenBank/DDBJ databases">
        <title>Helianthus annuus Genome sequencing and assembly Release 2.</title>
        <authorList>
            <person name="Gouzy J."/>
            <person name="Langlade N."/>
            <person name="Munos S."/>
        </authorList>
    </citation>
    <scope>NUCLEOTIDE SEQUENCE</scope>
    <source>
        <tissue evidence="1">Leaves</tissue>
    </source>
</reference>
<keyword evidence="3" id="KW-1185">Reference proteome</keyword>
<dbReference type="Proteomes" id="UP000215914">
    <property type="component" value="Chromosome 7"/>
</dbReference>
<dbReference type="EMBL" id="CM007896">
    <property type="protein sequence ID" value="OTG19755.1"/>
    <property type="molecule type" value="Genomic_DNA"/>
</dbReference>
<protein>
    <submittedName>
        <fullName evidence="2">Uncharacterized protein</fullName>
    </submittedName>
</protein>
<dbReference type="EMBL" id="MNCJ02000323">
    <property type="protein sequence ID" value="KAF5794401.1"/>
    <property type="molecule type" value="Genomic_DNA"/>
</dbReference>
<dbReference type="Gramene" id="mRNA:HanXRQr2_Chr08g0327671">
    <property type="protein sequence ID" value="CDS:HanXRQr2_Chr08g0327671.1"/>
    <property type="gene ID" value="HanXRQr2_Chr08g0327671"/>
</dbReference>
<evidence type="ECO:0000313" key="2">
    <source>
        <dbReference type="EMBL" id="OTG19755.1"/>
    </source>
</evidence>
<reference evidence="1 3" key="1">
    <citation type="journal article" date="2017" name="Nature">
        <title>The sunflower genome provides insights into oil metabolism, flowering and Asterid evolution.</title>
        <authorList>
            <person name="Badouin H."/>
            <person name="Gouzy J."/>
            <person name="Grassa C.J."/>
            <person name="Murat F."/>
            <person name="Staton S.E."/>
            <person name="Cottret L."/>
            <person name="Lelandais-Briere C."/>
            <person name="Owens G.L."/>
            <person name="Carrere S."/>
            <person name="Mayjonade B."/>
            <person name="Legrand L."/>
            <person name="Gill N."/>
            <person name="Kane N.C."/>
            <person name="Bowers J.E."/>
            <person name="Hubner S."/>
            <person name="Bellec A."/>
            <person name="Berard A."/>
            <person name="Berges H."/>
            <person name="Blanchet N."/>
            <person name="Boniface M.C."/>
            <person name="Brunel D."/>
            <person name="Catrice O."/>
            <person name="Chaidir N."/>
            <person name="Claudel C."/>
            <person name="Donnadieu C."/>
            <person name="Faraut T."/>
            <person name="Fievet G."/>
            <person name="Helmstetter N."/>
            <person name="King M."/>
            <person name="Knapp S.J."/>
            <person name="Lai Z."/>
            <person name="Le Paslier M.C."/>
            <person name="Lippi Y."/>
            <person name="Lorenzon L."/>
            <person name="Mandel J.R."/>
            <person name="Marage G."/>
            <person name="Marchand G."/>
            <person name="Marquand E."/>
            <person name="Bret-Mestries E."/>
            <person name="Morien E."/>
            <person name="Nambeesan S."/>
            <person name="Nguyen T."/>
            <person name="Pegot-Espagnet P."/>
            <person name="Pouilly N."/>
            <person name="Raftis F."/>
            <person name="Sallet E."/>
            <person name="Schiex T."/>
            <person name="Thomas J."/>
            <person name="Vandecasteele C."/>
            <person name="Vares D."/>
            <person name="Vear F."/>
            <person name="Vautrin S."/>
            <person name="Crespi M."/>
            <person name="Mangin B."/>
            <person name="Burke J.M."/>
            <person name="Salse J."/>
            <person name="Munos S."/>
            <person name="Vincourt P."/>
            <person name="Rieseberg L.H."/>
            <person name="Langlade N.B."/>
        </authorList>
    </citation>
    <scope>NUCLEOTIDE SEQUENCE [LARGE SCALE GENOMIC DNA]</scope>
    <source>
        <strain evidence="3">cv. SF193</strain>
        <tissue evidence="1">Leaves</tissue>
    </source>
</reference>
<organism evidence="2 3">
    <name type="scientific">Helianthus annuus</name>
    <name type="common">Common sunflower</name>
    <dbReference type="NCBI Taxonomy" id="4232"/>
    <lineage>
        <taxon>Eukaryota</taxon>
        <taxon>Viridiplantae</taxon>
        <taxon>Streptophyta</taxon>
        <taxon>Embryophyta</taxon>
        <taxon>Tracheophyta</taxon>
        <taxon>Spermatophyta</taxon>
        <taxon>Magnoliopsida</taxon>
        <taxon>eudicotyledons</taxon>
        <taxon>Gunneridae</taxon>
        <taxon>Pentapetalae</taxon>
        <taxon>asterids</taxon>
        <taxon>campanulids</taxon>
        <taxon>Asterales</taxon>
        <taxon>Asteraceae</taxon>
        <taxon>Asteroideae</taxon>
        <taxon>Heliantheae alliance</taxon>
        <taxon>Heliantheae</taxon>
        <taxon>Helianthus</taxon>
    </lineage>
</organism>
<sequence>MILFQFPYQILNTYLVPKNFNFPLILTFRIGSHLPISPPPTPIGSLPQPPWIVLFDRFRSPRPDTQPDPP</sequence>
<accession>A0A251U8T4</accession>
<reference evidence="2" key="2">
    <citation type="submission" date="2017-02" db="EMBL/GenBank/DDBJ databases">
        <title>Sunflower complete genome.</title>
        <authorList>
            <person name="Langlade N."/>
            <person name="Munos S."/>
        </authorList>
    </citation>
    <scope>NUCLEOTIDE SEQUENCE [LARGE SCALE GENOMIC DNA]</scope>
    <source>
        <tissue evidence="2">Leaves</tissue>
    </source>
</reference>
<name>A0A251U8T4_HELAN</name>